<proteinExistence type="predicted"/>
<accession>A0ACC2PGM0</accession>
<name>A0ACC2PGM0_9HYME</name>
<protein>
    <submittedName>
        <fullName evidence="1">Uncharacterized protein</fullName>
    </submittedName>
</protein>
<organism evidence="1 2">
    <name type="scientific">Eretmocerus hayati</name>
    <dbReference type="NCBI Taxonomy" id="131215"/>
    <lineage>
        <taxon>Eukaryota</taxon>
        <taxon>Metazoa</taxon>
        <taxon>Ecdysozoa</taxon>
        <taxon>Arthropoda</taxon>
        <taxon>Hexapoda</taxon>
        <taxon>Insecta</taxon>
        <taxon>Pterygota</taxon>
        <taxon>Neoptera</taxon>
        <taxon>Endopterygota</taxon>
        <taxon>Hymenoptera</taxon>
        <taxon>Apocrita</taxon>
        <taxon>Proctotrupomorpha</taxon>
        <taxon>Chalcidoidea</taxon>
        <taxon>Aphelinidae</taxon>
        <taxon>Aphelininae</taxon>
        <taxon>Eretmocerus</taxon>
    </lineage>
</organism>
<gene>
    <name evidence="1" type="ORF">QAD02_018246</name>
</gene>
<comment type="caution">
    <text evidence="1">The sequence shown here is derived from an EMBL/GenBank/DDBJ whole genome shotgun (WGS) entry which is preliminary data.</text>
</comment>
<keyword evidence="2" id="KW-1185">Reference proteome</keyword>
<dbReference type="EMBL" id="CM056741">
    <property type="protein sequence ID" value="KAJ8682454.1"/>
    <property type="molecule type" value="Genomic_DNA"/>
</dbReference>
<sequence length="374" mass="42148">MEPTEYGETQANILNVAGIESNDEHDIDNGYEDISSEAEDLLHYQLDPIPSLLSDNGSEQRDTTRADGDDSFENFLNSLVDKDEIPTIQPGNLLPSTREEFGVETRDTTETKRMQVTQAQVDNHVSVITSSIQIQSSRANTTTCANIGATVSATINLDEENGRDTFDQKSVLPTDRPSVICNIEHTSSSSHQKQIVNVEDTTGFVVPGIEPPLIILPDVQDRIPNSTIIQVMKDTKLLTRYTQALRGNPDLNDEFFSVLEDLIHVKSKMMHVRADDLNIILEFRCGNCHDKLKDNNNEGIFHCINAKHTIKIYSHETFPRCKICLESLQEEVKHANECKLCVQHFFVNRDKVLQGQEQEISEEKLKNFSVTFKS</sequence>
<evidence type="ECO:0000313" key="2">
    <source>
        <dbReference type="Proteomes" id="UP001239111"/>
    </source>
</evidence>
<evidence type="ECO:0000313" key="1">
    <source>
        <dbReference type="EMBL" id="KAJ8682454.1"/>
    </source>
</evidence>
<dbReference type="Proteomes" id="UP001239111">
    <property type="component" value="Chromosome 1"/>
</dbReference>
<reference evidence="1" key="1">
    <citation type="submission" date="2023-04" db="EMBL/GenBank/DDBJ databases">
        <title>A chromosome-level genome assembly of the parasitoid wasp Eretmocerus hayati.</title>
        <authorList>
            <person name="Zhong Y."/>
            <person name="Liu S."/>
            <person name="Liu Y."/>
        </authorList>
    </citation>
    <scope>NUCLEOTIDE SEQUENCE</scope>
    <source>
        <strain evidence="1">ZJU_SS_LIU_2023</strain>
    </source>
</reference>